<comment type="caution">
    <text evidence="6">The sequence shown here is derived from an EMBL/GenBank/DDBJ whole genome shotgun (WGS) entry which is preliminary data.</text>
</comment>
<dbReference type="InterPro" id="IPR035902">
    <property type="entry name" value="Nuc_phospho_transferase"/>
</dbReference>
<dbReference type="Proteomes" id="UP000194798">
    <property type="component" value="Unassembled WGS sequence"/>
</dbReference>
<feature type="domain" description="Glycosyl transferase family 3" evidence="4">
    <location>
        <begin position="115"/>
        <end position="365"/>
    </location>
</feature>
<dbReference type="RefSeq" id="WP_086488934.1">
    <property type="nucleotide sequence ID" value="NZ_MSLT01000023.1"/>
</dbReference>
<keyword evidence="7" id="KW-1185">Reference proteome</keyword>
<evidence type="ECO:0000256" key="1">
    <source>
        <dbReference type="ARBA" id="ARBA00022676"/>
    </source>
</evidence>
<evidence type="ECO:0000313" key="7">
    <source>
        <dbReference type="Proteomes" id="UP000194798"/>
    </source>
</evidence>
<keyword evidence="2 6" id="KW-0808">Transferase</keyword>
<dbReference type="InterPro" id="IPR036320">
    <property type="entry name" value="Glycosyl_Trfase_fam3_N_dom_sf"/>
</dbReference>
<dbReference type="InterPro" id="IPR005940">
    <property type="entry name" value="Anthranilate_Pribosyl_Tfrase"/>
</dbReference>
<dbReference type="Gene3D" id="1.20.970.10">
    <property type="entry name" value="Transferase, Pyrimidine Nucleoside Phosphorylase, Chain C"/>
    <property type="match status" value="1"/>
</dbReference>
<keyword evidence="3" id="KW-0028">Amino-acid biosynthesis</keyword>
<dbReference type="OrthoDB" id="9768896at2"/>
<organism evidence="6 7">
    <name type="scientific">Thioflexithrix psekupsensis</name>
    <dbReference type="NCBI Taxonomy" id="1570016"/>
    <lineage>
        <taxon>Bacteria</taxon>
        <taxon>Pseudomonadati</taxon>
        <taxon>Pseudomonadota</taxon>
        <taxon>Gammaproteobacteria</taxon>
        <taxon>Thiotrichales</taxon>
        <taxon>Thioflexithrix</taxon>
    </lineage>
</organism>
<dbReference type="Pfam" id="PF00591">
    <property type="entry name" value="Glycos_transf_3"/>
    <property type="match status" value="1"/>
</dbReference>
<dbReference type="InterPro" id="IPR000312">
    <property type="entry name" value="Glycosyl_Trfase_fam3"/>
</dbReference>
<dbReference type="GO" id="GO:0005829">
    <property type="term" value="C:cytosol"/>
    <property type="evidence" value="ECO:0007669"/>
    <property type="project" value="TreeGrafter"/>
</dbReference>
<keyword evidence="1 6" id="KW-0328">Glycosyltransferase</keyword>
<gene>
    <name evidence="6" type="ORF">TPSD3_12840</name>
</gene>
<evidence type="ECO:0000259" key="5">
    <source>
        <dbReference type="Pfam" id="PF02885"/>
    </source>
</evidence>
<dbReference type="GO" id="GO:0004048">
    <property type="term" value="F:anthranilate phosphoribosyltransferase activity"/>
    <property type="evidence" value="ECO:0007669"/>
    <property type="project" value="InterPro"/>
</dbReference>
<evidence type="ECO:0000259" key="4">
    <source>
        <dbReference type="Pfam" id="PF00591"/>
    </source>
</evidence>
<evidence type="ECO:0000313" key="6">
    <source>
        <dbReference type="EMBL" id="OUD12018.1"/>
    </source>
</evidence>
<dbReference type="AlphaFoldDB" id="A0A251X4J7"/>
<dbReference type="PANTHER" id="PTHR43285">
    <property type="entry name" value="ANTHRANILATE PHOSPHORIBOSYLTRANSFERASE"/>
    <property type="match status" value="1"/>
</dbReference>
<protein>
    <submittedName>
        <fullName evidence="6">Anthranilate phosphoribosyltransferase</fullName>
    </submittedName>
</protein>
<evidence type="ECO:0000256" key="2">
    <source>
        <dbReference type="ARBA" id="ARBA00022679"/>
    </source>
</evidence>
<dbReference type="Pfam" id="PF02885">
    <property type="entry name" value="Glycos_trans_3N"/>
    <property type="match status" value="1"/>
</dbReference>
<sequence length="375" mass="40605">MTISDASEIAHSRQVMRSIIQRIATGPELSKNISQEEARLGMRAILQGHIEPIQIGIFLIALRMKRETDDENCGILSGIRDVTETVTADVPEVIDLADPYDGYNRTLPPTPFLPAVLAACGVPAVCHGMETVSPKFGVTHKQILRSLDIPVELSVAEAAKRLAEPELGWTYVDQSQFCPALHDLTELRSKMVKRSAITTVEVLTAPLRGREKTHLVTGYVHKPYPRIYALLARHSGFDSALIVRGIEGGVIPSLRQAGKFFYYHNGGAEESIDIDPVDLGIQQELRAVPVPEELSPEDSNTVLDSAAIARLAAEHGVAALKGQPGATYDALVYSGAVCLWHLRRCDSLNAAATQVRQVLDSGAALARLVAAGARL</sequence>
<evidence type="ECO:0000256" key="3">
    <source>
        <dbReference type="ARBA" id="ARBA00022822"/>
    </source>
</evidence>
<dbReference type="SUPFAM" id="SSF52418">
    <property type="entry name" value="Nucleoside phosphorylase/phosphoribosyltransferase catalytic domain"/>
    <property type="match status" value="1"/>
</dbReference>
<proteinExistence type="predicted"/>
<reference evidence="6 7" key="1">
    <citation type="submission" date="2016-12" db="EMBL/GenBank/DDBJ databases">
        <title>Thioflexothrix psekupsii D3 genome sequencing and assembly.</title>
        <authorList>
            <person name="Fomenkov A."/>
            <person name="Vincze T."/>
            <person name="Grabovich M."/>
            <person name="Anton B.P."/>
            <person name="Dubinina G."/>
            <person name="Orlova M."/>
            <person name="Belousova E."/>
            <person name="Roberts R.J."/>
        </authorList>
    </citation>
    <scope>NUCLEOTIDE SEQUENCE [LARGE SCALE GENOMIC DNA]</scope>
    <source>
        <strain evidence="6">D3</strain>
    </source>
</reference>
<dbReference type="EMBL" id="MSLT01000023">
    <property type="protein sequence ID" value="OUD12018.1"/>
    <property type="molecule type" value="Genomic_DNA"/>
</dbReference>
<dbReference type="GO" id="GO:0000162">
    <property type="term" value="P:L-tryptophan biosynthetic process"/>
    <property type="evidence" value="ECO:0007669"/>
    <property type="project" value="UniProtKB-KW"/>
</dbReference>
<dbReference type="InterPro" id="IPR017459">
    <property type="entry name" value="Glycosyl_Trfase_fam3_N_dom"/>
</dbReference>
<keyword evidence="3" id="KW-0822">Tryptophan biosynthesis</keyword>
<dbReference type="PANTHER" id="PTHR43285:SF2">
    <property type="entry name" value="ANTHRANILATE PHOSPHORIBOSYLTRANSFERASE"/>
    <property type="match status" value="1"/>
</dbReference>
<keyword evidence="3" id="KW-0057">Aromatic amino acid biosynthesis</keyword>
<accession>A0A251X4J7</accession>
<dbReference type="Gene3D" id="3.40.1030.10">
    <property type="entry name" value="Nucleoside phosphorylase/phosphoribosyltransferase catalytic domain"/>
    <property type="match status" value="1"/>
</dbReference>
<name>A0A251X4J7_9GAMM</name>
<dbReference type="SUPFAM" id="SSF47648">
    <property type="entry name" value="Nucleoside phosphorylase/phosphoribosyltransferase N-terminal domain"/>
    <property type="match status" value="1"/>
</dbReference>
<feature type="domain" description="Glycosyl transferase family 3 N-terminal" evidence="5">
    <location>
        <begin position="18"/>
        <end position="79"/>
    </location>
</feature>